<sequence>MSLVLLLPAWAPRSTLLYYQHTDLFTPGPSFPSLMDDAAALENKCKAKGLKITGLEPSRGVFGRFLGPSNHPKPPPGTMHLDPSPWMLYEILTPDAFCPRLRRY</sequence>
<dbReference type="GeneID" id="39579922"/>
<name>A0A3N2Q4B5_SODAK</name>
<keyword evidence="2" id="KW-1185">Reference proteome</keyword>
<dbReference type="Proteomes" id="UP000272025">
    <property type="component" value="Unassembled WGS sequence"/>
</dbReference>
<proteinExistence type="predicted"/>
<reference evidence="1 2" key="1">
    <citation type="journal article" date="2018" name="Mol. Ecol.">
        <title>The obligate alkalophilic soda-lake fungus Sodiomyces alkalinus has shifted to a protein diet.</title>
        <authorList>
            <person name="Grum-Grzhimaylo A.A."/>
            <person name="Falkoski D.L."/>
            <person name="van den Heuvel J."/>
            <person name="Valero-Jimenez C.A."/>
            <person name="Min B."/>
            <person name="Choi I.G."/>
            <person name="Lipzen A."/>
            <person name="Daum C.G."/>
            <person name="Aanen D.K."/>
            <person name="Tsang A."/>
            <person name="Henrissat B."/>
            <person name="Bilanenko E.N."/>
            <person name="de Vries R.P."/>
            <person name="van Kan J.A.L."/>
            <person name="Grigoriev I.V."/>
            <person name="Debets A.J.M."/>
        </authorList>
    </citation>
    <scope>NUCLEOTIDE SEQUENCE [LARGE SCALE GENOMIC DNA]</scope>
    <source>
        <strain evidence="1 2">F11</strain>
    </source>
</reference>
<evidence type="ECO:0000313" key="2">
    <source>
        <dbReference type="Proteomes" id="UP000272025"/>
    </source>
</evidence>
<dbReference type="AlphaFoldDB" id="A0A3N2Q4B5"/>
<gene>
    <name evidence="1" type="ORF">SODALDRAFT_331371</name>
</gene>
<dbReference type="EMBL" id="ML119052">
    <property type="protein sequence ID" value="ROT41614.1"/>
    <property type="molecule type" value="Genomic_DNA"/>
</dbReference>
<organism evidence="1 2">
    <name type="scientific">Sodiomyces alkalinus (strain CBS 110278 / VKM F-3762 / F11)</name>
    <name type="common">Alkaliphilic filamentous fungus</name>
    <dbReference type="NCBI Taxonomy" id="1314773"/>
    <lineage>
        <taxon>Eukaryota</taxon>
        <taxon>Fungi</taxon>
        <taxon>Dikarya</taxon>
        <taxon>Ascomycota</taxon>
        <taxon>Pezizomycotina</taxon>
        <taxon>Sordariomycetes</taxon>
        <taxon>Hypocreomycetidae</taxon>
        <taxon>Glomerellales</taxon>
        <taxon>Plectosphaerellaceae</taxon>
        <taxon>Sodiomyces</taxon>
    </lineage>
</organism>
<evidence type="ECO:0000313" key="1">
    <source>
        <dbReference type="EMBL" id="ROT41614.1"/>
    </source>
</evidence>
<accession>A0A3N2Q4B5</accession>
<protein>
    <submittedName>
        <fullName evidence="1">Uncharacterized protein</fullName>
    </submittedName>
</protein>
<dbReference type="RefSeq" id="XP_028469420.1">
    <property type="nucleotide sequence ID" value="XM_028611444.1"/>
</dbReference>